<dbReference type="InterPro" id="IPR020545">
    <property type="entry name" value="Asp_carbamoyltransf_reg_N"/>
</dbReference>
<dbReference type="GO" id="GO:0006520">
    <property type="term" value="P:amino acid metabolic process"/>
    <property type="evidence" value="ECO:0007669"/>
    <property type="project" value="InterPro"/>
</dbReference>
<dbReference type="SUPFAM" id="SSF57825">
    <property type="entry name" value="Aspartate carbamoyltransferase, Regulatory-chain, C-terminal domain"/>
    <property type="match status" value="1"/>
</dbReference>
<dbReference type="EC" id="2.1.3.2" evidence="5"/>
<dbReference type="SUPFAM" id="SSF53671">
    <property type="entry name" value="Aspartate/ornithine carbamoyltransferase"/>
    <property type="match status" value="1"/>
</dbReference>
<keyword evidence="4" id="KW-0665">Pyrimidine biosynthesis</keyword>
<dbReference type="OrthoDB" id="9802587at2"/>
<feature type="domain" description="Aspartate carbamoyltransferase regulatory subunit N-terminal" evidence="6">
    <location>
        <begin position="371"/>
        <end position="466"/>
    </location>
</feature>
<evidence type="ECO:0000256" key="2">
    <source>
        <dbReference type="ARBA" id="ARBA00022723"/>
    </source>
</evidence>
<dbReference type="HOGENOM" id="CLU_039403_0_0_12"/>
<keyword evidence="1" id="KW-0808">Transferase</keyword>
<dbReference type="NCBIfam" id="TIGR00670">
    <property type="entry name" value="asp_carb_tr"/>
    <property type="match status" value="1"/>
</dbReference>
<dbReference type="InterPro" id="IPR002801">
    <property type="entry name" value="Asp_carbamoylTrfase_reg"/>
</dbReference>
<dbReference type="PANTHER" id="PTHR35805:SF1">
    <property type="entry name" value="ASPARTATE CARBAMOYLTRANSFERASE REGULATORY CHAIN"/>
    <property type="match status" value="1"/>
</dbReference>
<protein>
    <recommendedName>
        <fullName evidence="5">Aspartate carbamoyltransferase</fullName>
        <ecNumber evidence="5">2.1.3.2</ecNumber>
    </recommendedName>
</protein>
<proteinExistence type="predicted"/>
<reference evidence="9 10" key="1">
    <citation type="submission" date="2011-06" db="EMBL/GenBank/DDBJ databases">
        <title>The complete genome of Spirochaeta thermophila DSM 6578.</title>
        <authorList>
            <consortium name="US DOE Joint Genome Institute (JGI-PGF)"/>
            <person name="Lucas S."/>
            <person name="Lapidus A."/>
            <person name="Bruce D."/>
            <person name="Goodwin L."/>
            <person name="Pitluck S."/>
            <person name="Peters L."/>
            <person name="Kyrpides N."/>
            <person name="Mavromatis K."/>
            <person name="Ivanova N."/>
            <person name="Mikailova N."/>
            <person name="Pagani I."/>
            <person name="Chertkov O."/>
            <person name="Detter J.C."/>
            <person name="Tapia R."/>
            <person name="Han C."/>
            <person name="Land M."/>
            <person name="Hauser L."/>
            <person name="Markowitz V."/>
            <person name="Cheng J.-F."/>
            <person name="Hugenholtz P."/>
            <person name="Woyke T."/>
            <person name="Wu D."/>
            <person name="Spring S."/>
            <person name="Merkhoffer B."/>
            <person name="Schneider S."/>
            <person name="Klenk H.-P."/>
            <person name="Eisen J.A."/>
        </authorList>
    </citation>
    <scope>NUCLEOTIDE SEQUENCE [LARGE SCALE GENOMIC DNA]</scope>
    <source>
        <strain evidence="10">ATCC 700085 / DSM 6578 / Z-1203</strain>
    </source>
</reference>
<dbReference type="KEGG" id="stq:Spith_1443"/>
<dbReference type="Pfam" id="PF01948">
    <property type="entry name" value="PyrI"/>
    <property type="match status" value="1"/>
</dbReference>
<dbReference type="PANTHER" id="PTHR35805">
    <property type="entry name" value="ASPARTATE CARBAMOYLTRANSFERASE REGULATORY CHAIN"/>
    <property type="match status" value="1"/>
</dbReference>
<dbReference type="InterPro" id="IPR036792">
    <property type="entry name" value="Asp_carbatrfase_reg_C_sf"/>
</dbReference>
<dbReference type="InterPro" id="IPR020542">
    <property type="entry name" value="Asp_carbamoyltrfase_reg_C"/>
</dbReference>
<evidence type="ECO:0000256" key="4">
    <source>
        <dbReference type="ARBA" id="ARBA00022975"/>
    </source>
</evidence>
<dbReference type="InterPro" id="IPR006130">
    <property type="entry name" value="Asp/Orn_carbamoylTrfase"/>
</dbReference>
<feature type="domain" description="Aspartate/ornithine carbamoyltransferase carbamoyl-P binding" evidence="7">
    <location>
        <begin position="9"/>
        <end position="165"/>
    </location>
</feature>
<keyword evidence="10" id="KW-1185">Reference proteome</keyword>
<evidence type="ECO:0000259" key="6">
    <source>
        <dbReference type="Pfam" id="PF01948"/>
    </source>
</evidence>
<keyword evidence="2" id="KW-0479">Metal-binding</keyword>
<dbReference type="Pfam" id="PF02729">
    <property type="entry name" value="OTCace_N"/>
    <property type="match status" value="1"/>
</dbReference>
<dbReference type="SUPFAM" id="SSF54893">
    <property type="entry name" value="Aspartate carbamoyltransferase, Regulatory-chain, N-terminal domain"/>
    <property type="match status" value="1"/>
</dbReference>
<dbReference type="GO" id="GO:0016597">
    <property type="term" value="F:amino acid binding"/>
    <property type="evidence" value="ECO:0007669"/>
    <property type="project" value="InterPro"/>
</dbReference>
<evidence type="ECO:0000256" key="1">
    <source>
        <dbReference type="ARBA" id="ARBA00022679"/>
    </source>
</evidence>
<dbReference type="GO" id="GO:0009220">
    <property type="term" value="P:pyrimidine ribonucleotide biosynthetic process"/>
    <property type="evidence" value="ECO:0007669"/>
    <property type="project" value="UniProtKB-UniRule"/>
</dbReference>
<dbReference type="PRINTS" id="PR00101">
    <property type="entry name" value="ATCASE"/>
</dbReference>
<dbReference type="RefSeq" id="WP_014625040.1">
    <property type="nucleotide sequence ID" value="NC_017583.1"/>
</dbReference>
<evidence type="ECO:0000259" key="7">
    <source>
        <dbReference type="Pfam" id="PF02729"/>
    </source>
</evidence>
<dbReference type="Pfam" id="PF02748">
    <property type="entry name" value="PyrI_C"/>
    <property type="match status" value="1"/>
</dbReference>
<accession>G0GA19</accession>
<dbReference type="AlphaFoldDB" id="G0GA19"/>
<evidence type="ECO:0000256" key="5">
    <source>
        <dbReference type="NCBIfam" id="TIGR00670"/>
    </source>
</evidence>
<gene>
    <name evidence="9" type="ordered locus">Spith_1443</name>
</gene>
<organism evidence="9 10">
    <name type="scientific">Winmispira thermophila (strain ATCC 700085 / DSM 6578 / Z-1203)</name>
    <name type="common">Spirochaeta thermophila</name>
    <dbReference type="NCBI Taxonomy" id="869211"/>
    <lineage>
        <taxon>Bacteria</taxon>
        <taxon>Pseudomonadati</taxon>
        <taxon>Spirochaetota</taxon>
        <taxon>Spirochaetia</taxon>
        <taxon>Winmispirales</taxon>
        <taxon>Winmispiraceae</taxon>
        <taxon>Winmispira</taxon>
    </lineage>
</organism>
<dbReference type="InterPro" id="IPR036901">
    <property type="entry name" value="Asp/Orn_carbamoylTrfase_sf"/>
</dbReference>
<evidence type="ECO:0000256" key="3">
    <source>
        <dbReference type="ARBA" id="ARBA00022833"/>
    </source>
</evidence>
<dbReference type="Gene3D" id="3.40.50.1370">
    <property type="entry name" value="Aspartate/ornithine carbamoyltransferase"/>
    <property type="match status" value="2"/>
</dbReference>
<sequence length="524" mass="60425">MSEHPFRGRTIATVRDLSVDEQYYLYTKAREFKEGFEKGGDISKFRIEDPSMAVYLFFLEDSTRTKESFRNAALFHGVKVNDFNVLSSSFNKKESITDTVKMLVGYSKRTIVVTRSRQEGLCRWLEQAVGAYARDVGRDLVAFINGGDGKHEHPTQEFLDEFSFLEHLGWDRSGIHIALVGDLFHGRTVHSKVDGLKVFRQVEVDLIAPDDLAMPEHYVRKMELAGFTVRSFPSIDAYLSQRNIAPIWYFTRLQLERMGEHILEKAPMLRKAVTFRKEFMDLLPKGTRFYHPLPRHRETPTIPHFLDATPLNGWDRQSINGYFTRAVLLSMVAGKIGDDFEGAPRILPTFNEDFVQEVEVRPRRKPDYKVGIKPVENGIVIDHIGMGKDPASIWDQVDKIRRILRLDCISSHGVYKSHRTGEHKGIISLPDVLSFDRPHIKMLGAIAPGCTLNIIKEGRVERKFRIGMPPRIYNFEEISCTNEDCISHPDQHEHVIPEFHRSDEGLFVCKYCERPHTYETIWRS</sequence>
<dbReference type="InterPro" id="IPR036793">
    <property type="entry name" value="Asp_carbatrfase_reg_N_sf"/>
</dbReference>
<dbReference type="Gene3D" id="2.30.30.20">
    <property type="entry name" value="Aspartate carbamoyltransferase regulatory subunit, C-terminal domain"/>
    <property type="match status" value="1"/>
</dbReference>
<dbReference type="GO" id="GO:0006207">
    <property type="term" value="P:'de novo' pyrimidine nucleobase biosynthetic process"/>
    <property type="evidence" value="ECO:0007669"/>
    <property type="project" value="InterPro"/>
</dbReference>
<dbReference type="GO" id="GO:0046872">
    <property type="term" value="F:metal ion binding"/>
    <property type="evidence" value="ECO:0007669"/>
    <property type="project" value="UniProtKB-KW"/>
</dbReference>
<evidence type="ECO:0000313" key="9">
    <source>
        <dbReference type="EMBL" id="AEJ61707.1"/>
    </source>
</evidence>
<dbReference type="Gene3D" id="3.30.70.140">
    <property type="entry name" value="Aspartate carbamoyltransferase regulatory subunit, N-terminal domain"/>
    <property type="match status" value="1"/>
</dbReference>
<dbReference type="InterPro" id="IPR006132">
    <property type="entry name" value="Asp/Orn_carbamoyltranf_P-bd"/>
</dbReference>
<dbReference type="InterPro" id="IPR002082">
    <property type="entry name" value="Asp_carbamoyltransf"/>
</dbReference>
<dbReference type="PROSITE" id="PS00097">
    <property type="entry name" value="CARBAMOYLTRANSFERASE"/>
    <property type="match status" value="1"/>
</dbReference>
<name>G0GA19_WINT7</name>
<feature type="domain" description="Aspartate carbamoyltransferase regulatory subunit C-terminal" evidence="8">
    <location>
        <begin position="471"/>
        <end position="521"/>
    </location>
</feature>
<dbReference type="EMBL" id="CP002903">
    <property type="protein sequence ID" value="AEJ61707.1"/>
    <property type="molecule type" value="Genomic_DNA"/>
</dbReference>
<evidence type="ECO:0000259" key="8">
    <source>
        <dbReference type="Pfam" id="PF02748"/>
    </source>
</evidence>
<dbReference type="GO" id="GO:0009347">
    <property type="term" value="C:aspartate carbamoyltransferase complex"/>
    <property type="evidence" value="ECO:0007669"/>
    <property type="project" value="InterPro"/>
</dbReference>
<dbReference type="STRING" id="869211.Spith_1443"/>
<dbReference type="PRINTS" id="PR00100">
    <property type="entry name" value="AOTCASE"/>
</dbReference>
<dbReference type="Proteomes" id="UP000007254">
    <property type="component" value="Chromosome"/>
</dbReference>
<evidence type="ECO:0000313" key="10">
    <source>
        <dbReference type="Proteomes" id="UP000007254"/>
    </source>
</evidence>
<keyword evidence="3" id="KW-0862">Zinc</keyword>
<dbReference type="GO" id="GO:0004070">
    <property type="term" value="F:aspartate carbamoyltransferase activity"/>
    <property type="evidence" value="ECO:0007669"/>
    <property type="project" value="UniProtKB-UniRule"/>
</dbReference>